<reference evidence="2" key="1">
    <citation type="submission" date="2020-06" db="EMBL/GenBank/DDBJ databases">
        <title>Unique genomic features of the anaerobic methanotrophic archaea.</title>
        <authorList>
            <person name="Chadwick G.L."/>
            <person name="Skennerton C.T."/>
            <person name="Laso-Perez R."/>
            <person name="Leu A.O."/>
            <person name="Speth D.R."/>
            <person name="Yu H."/>
            <person name="Morgan-Lang C."/>
            <person name="Hatzenpichler R."/>
            <person name="Goudeau D."/>
            <person name="Malmstrom R."/>
            <person name="Brazelton W.J."/>
            <person name="Woyke T."/>
            <person name="Hallam S.J."/>
            <person name="Tyson G.W."/>
            <person name="Wegener G."/>
            <person name="Boetius A."/>
            <person name="Orphan V."/>
        </authorList>
    </citation>
    <scope>NUCLEOTIDE SEQUENCE</scope>
</reference>
<gene>
    <name evidence="2" type="ORF">EIOBDEGA_00016</name>
</gene>
<organism evidence="2">
    <name type="scientific">Candidatus Methanogaster sp. ANME-2c ERB4</name>
    <dbReference type="NCBI Taxonomy" id="2759911"/>
    <lineage>
        <taxon>Archaea</taxon>
        <taxon>Methanobacteriati</taxon>
        <taxon>Methanobacteriota</taxon>
        <taxon>Stenosarchaea group</taxon>
        <taxon>Methanomicrobia</taxon>
        <taxon>Methanosarcinales</taxon>
        <taxon>ANME-2 cluster</taxon>
        <taxon>Candidatus Methanogasteraceae</taxon>
        <taxon>Candidatus Methanogaster</taxon>
    </lineage>
</organism>
<dbReference type="Gene3D" id="3.60.21.10">
    <property type="match status" value="1"/>
</dbReference>
<dbReference type="Pfam" id="PF00149">
    <property type="entry name" value="Metallophos"/>
    <property type="match status" value="1"/>
</dbReference>
<dbReference type="PANTHER" id="PTHR37523:SF1">
    <property type="entry name" value="CALCINEURIN-LIKE PHOSPHOESTERASE DOMAIN-CONTAINING PROTEIN"/>
    <property type="match status" value="1"/>
</dbReference>
<name>A0A7G9YFE4_9EURY</name>
<evidence type="ECO:0000313" key="2">
    <source>
        <dbReference type="EMBL" id="QNO46728.1"/>
    </source>
</evidence>
<dbReference type="EMBL" id="MT631216">
    <property type="protein sequence ID" value="QNO46728.1"/>
    <property type="molecule type" value="Genomic_DNA"/>
</dbReference>
<dbReference type="InterPro" id="IPR029052">
    <property type="entry name" value="Metallo-depent_PP-like"/>
</dbReference>
<dbReference type="InterPro" id="IPR004843">
    <property type="entry name" value="Calcineurin-like_PHP"/>
</dbReference>
<accession>A0A7G9YFE4</accession>
<proteinExistence type="predicted"/>
<feature type="domain" description="Calcineurin-like phosphoesterase" evidence="1">
    <location>
        <begin position="1"/>
        <end position="229"/>
    </location>
</feature>
<protein>
    <recommendedName>
        <fullName evidence="1">Calcineurin-like phosphoesterase domain-containing protein</fullName>
    </recommendedName>
</protein>
<dbReference type="SUPFAM" id="SSF56300">
    <property type="entry name" value="Metallo-dependent phosphatases"/>
    <property type="match status" value="1"/>
</dbReference>
<sequence>MRVLFTTDLHGSKWKYDRLFEVAEEFQANVVINGGDMLPKNGEPFRQGEFITDYLDNHFAQFNSAGIYYLCYPGNDDLRIFDQLFEDTCNKYSNVFYLAQRKFELGGYEFVGMNWVVDYPFRLKDRCRMDTDDYSFQEQFGKGLLSTPDGWREIDDWFACAKMLPTIEEELDRLVRPKGMAKSIYVIHTPPHRLGLDRCYDGAEVGSKAVYNFLKKYQPKLSLHGHIHESPEVTGRWYAKLGRTICIQPGQLDEFTYVTIDLSTMKFDRINEQCLAFNRAIRSVLVYGNTVIK</sequence>
<dbReference type="PANTHER" id="PTHR37523">
    <property type="entry name" value="METALLOPHOSPHOESTERASE"/>
    <property type="match status" value="1"/>
</dbReference>
<dbReference type="AlphaFoldDB" id="A0A7G9YFE4"/>
<dbReference type="GO" id="GO:0016787">
    <property type="term" value="F:hydrolase activity"/>
    <property type="evidence" value="ECO:0007669"/>
    <property type="project" value="InterPro"/>
</dbReference>
<evidence type="ECO:0000259" key="1">
    <source>
        <dbReference type="Pfam" id="PF00149"/>
    </source>
</evidence>